<organism evidence="1 2">
    <name type="scientific">Hibiscus sabdariffa</name>
    <name type="common">roselle</name>
    <dbReference type="NCBI Taxonomy" id="183260"/>
    <lineage>
        <taxon>Eukaryota</taxon>
        <taxon>Viridiplantae</taxon>
        <taxon>Streptophyta</taxon>
        <taxon>Embryophyta</taxon>
        <taxon>Tracheophyta</taxon>
        <taxon>Spermatophyta</taxon>
        <taxon>Magnoliopsida</taxon>
        <taxon>eudicotyledons</taxon>
        <taxon>Gunneridae</taxon>
        <taxon>Pentapetalae</taxon>
        <taxon>rosids</taxon>
        <taxon>malvids</taxon>
        <taxon>Malvales</taxon>
        <taxon>Malvaceae</taxon>
        <taxon>Malvoideae</taxon>
        <taxon>Hibiscus</taxon>
    </lineage>
</organism>
<accession>A0ABR2AU43</accession>
<name>A0ABR2AU43_9ROSI</name>
<evidence type="ECO:0000313" key="1">
    <source>
        <dbReference type="EMBL" id="KAK8497637.1"/>
    </source>
</evidence>
<dbReference type="Proteomes" id="UP001472677">
    <property type="component" value="Unassembled WGS sequence"/>
</dbReference>
<gene>
    <name evidence="1" type="ORF">V6N12_042825</name>
</gene>
<reference evidence="1 2" key="1">
    <citation type="journal article" date="2024" name="G3 (Bethesda)">
        <title>Genome assembly of Hibiscus sabdariffa L. provides insights into metabolisms of medicinal natural products.</title>
        <authorList>
            <person name="Kim T."/>
        </authorList>
    </citation>
    <scope>NUCLEOTIDE SEQUENCE [LARGE SCALE GENOMIC DNA]</scope>
    <source>
        <strain evidence="1">TK-2024</strain>
        <tissue evidence="1">Old leaves</tissue>
    </source>
</reference>
<dbReference type="EMBL" id="JBBPBM010000302">
    <property type="protein sequence ID" value="KAK8497637.1"/>
    <property type="molecule type" value="Genomic_DNA"/>
</dbReference>
<keyword evidence="2" id="KW-1185">Reference proteome</keyword>
<evidence type="ECO:0000313" key="2">
    <source>
        <dbReference type="Proteomes" id="UP001472677"/>
    </source>
</evidence>
<sequence length="96" mass="10575">MAFLGPTNLSICSRISSGILSNKAPSDYSGELEVELVRSETDSHTFLSSVAMAEHERSGEMAELKGRRERGGWHERKSISFSSACFKALSFPFCQV</sequence>
<comment type="caution">
    <text evidence="1">The sequence shown here is derived from an EMBL/GenBank/DDBJ whole genome shotgun (WGS) entry which is preliminary data.</text>
</comment>
<proteinExistence type="predicted"/>
<protein>
    <submittedName>
        <fullName evidence="1">Uncharacterized protein</fullName>
    </submittedName>
</protein>